<protein>
    <submittedName>
        <fullName evidence="1">Uncharacterized protein</fullName>
    </submittedName>
</protein>
<proteinExistence type="predicted"/>
<dbReference type="Proteomes" id="UP000199287">
    <property type="component" value="Unassembled WGS sequence"/>
</dbReference>
<evidence type="ECO:0000313" key="2">
    <source>
        <dbReference type="Proteomes" id="UP000199287"/>
    </source>
</evidence>
<dbReference type="RefSeq" id="WP_242939390.1">
    <property type="nucleotide sequence ID" value="NZ_FOQA01000006.1"/>
</dbReference>
<organism evidence="1 2">
    <name type="scientific">Tindallia magadiensis</name>
    <dbReference type="NCBI Taxonomy" id="69895"/>
    <lineage>
        <taxon>Bacteria</taxon>
        <taxon>Bacillati</taxon>
        <taxon>Bacillota</taxon>
        <taxon>Clostridia</taxon>
        <taxon>Peptostreptococcales</taxon>
        <taxon>Tindalliaceae</taxon>
        <taxon>Tindallia</taxon>
    </lineage>
</organism>
<accession>A0A1I3FIP7</accession>
<sequence>MKKKQQEKQSLRNCKRNILAIIMILLLVLGSVKTVGAASRSIQSERMEVIGKTVNVVTIDANNPNIRFDVAKGNDQRAGGESFQSILDRTQPAAAIRGSAGCYQRKNLGTLRGYF</sequence>
<gene>
    <name evidence="1" type="ORF">SAMN05192551_106174</name>
</gene>
<dbReference type="STRING" id="69895.SAMN05192551_106174"/>
<name>A0A1I3FIP7_9FIRM</name>
<keyword evidence="2" id="KW-1185">Reference proteome</keyword>
<dbReference type="EMBL" id="FOQA01000006">
    <property type="protein sequence ID" value="SFI10781.1"/>
    <property type="molecule type" value="Genomic_DNA"/>
</dbReference>
<evidence type="ECO:0000313" key="1">
    <source>
        <dbReference type="EMBL" id="SFI10781.1"/>
    </source>
</evidence>
<reference evidence="2" key="1">
    <citation type="submission" date="2016-10" db="EMBL/GenBank/DDBJ databases">
        <authorList>
            <person name="Varghese N."/>
            <person name="Submissions S."/>
        </authorList>
    </citation>
    <scope>NUCLEOTIDE SEQUENCE [LARGE SCALE GENOMIC DNA]</scope>
    <source>
        <strain evidence="2">Z-7934</strain>
    </source>
</reference>
<dbReference type="AlphaFoldDB" id="A0A1I3FIP7"/>